<organism evidence="1 2">
    <name type="scientific">Xanthomonas boreopolis</name>
    <dbReference type="NCBI Taxonomy" id="86183"/>
    <lineage>
        <taxon>Bacteria</taxon>
        <taxon>Pseudomonadati</taxon>
        <taxon>Pseudomonadota</taxon>
        <taxon>Gammaproteobacteria</taxon>
        <taxon>Lysobacterales</taxon>
        <taxon>Lysobacteraceae</taxon>
        <taxon>Xanthomonas</taxon>
    </lineage>
</organism>
<reference evidence="1" key="1">
    <citation type="journal article" date="2014" name="Int. J. Syst. Evol. Microbiol.">
        <title>Complete genome sequence of Corynebacterium casei LMG S-19264T (=DSM 44701T), isolated from a smear-ripened cheese.</title>
        <authorList>
            <consortium name="US DOE Joint Genome Institute (JGI-PGF)"/>
            <person name="Walter F."/>
            <person name="Albersmeier A."/>
            <person name="Kalinowski J."/>
            <person name="Ruckert C."/>
        </authorList>
    </citation>
    <scope>NUCLEOTIDE SEQUENCE</scope>
    <source>
        <strain evidence="1">JCM 13306</strain>
    </source>
</reference>
<evidence type="ECO:0000313" key="2">
    <source>
        <dbReference type="Proteomes" id="UP000623958"/>
    </source>
</evidence>
<evidence type="ECO:0000313" key="1">
    <source>
        <dbReference type="EMBL" id="GHH59392.1"/>
    </source>
</evidence>
<comment type="caution">
    <text evidence="1">The sequence shown here is derived from an EMBL/GenBank/DDBJ whole genome shotgun (WGS) entry which is preliminary data.</text>
</comment>
<protein>
    <submittedName>
        <fullName evidence="1">Uncharacterized protein</fullName>
    </submittedName>
</protein>
<name>A0A919FBD2_9XANT</name>
<dbReference type="EMBL" id="BNBA01000037">
    <property type="protein sequence ID" value="GHH59392.1"/>
    <property type="molecule type" value="Genomic_DNA"/>
</dbReference>
<proteinExistence type="predicted"/>
<dbReference type="Proteomes" id="UP000623958">
    <property type="component" value="Unassembled WGS sequence"/>
</dbReference>
<reference evidence="1" key="2">
    <citation type="submission" date="2020-09" db="EMBL/GenBank/DDBJ databases">
        <authorList>
            <person name="Sun Q."/>
            <person name="Ohkuma M."/>
        </authorList>
    </citation>
    <scope>NUCLEOTIDE SEQUENCE</scope>
    <source>
        <strain evidence="1">JCM 13306</strain>
    </source>
</reference>
<sequence>MAVDAKNYAYSGGVYTLELEAELRKSLTFERLFRLPLWYAYYDLTDGVVSWYWISALKVIEVGEVRKRGDNGLKFLAIRREHFEHITSPSDLSKLYTHRLPGTANIAATVIQQLP</sequence>
<accession>A0A919FBD2</accession>
<gene>
    <name evidence="1" type="ORF">GCM10009090_33430</name>
</gene>
<dbReference type="AlphaFoldDB" id="A0A919FBD2"/>
<keyword evidence="2" id="KW-1185">Reference proteome</keyword>